<comment type="subcellular location">
    <subcellularLocation>
        <location evidence="1 7">Cytoplasm</location>
    </subcellularLocation>
</comment>
<feature type="domain" description="Translation elongation factor P/YeiP central" evidence="11">
    <location>
        <begin position="67"/>
        <end position="122"/>
    </location>
</feature>
<dbReference type="OrthoDB" id="9801844at2"/>
<dbReference type="InterPro" id="IPR008991">
    <property type="entry name" value="Translation_prot_SH3-like_sf"/>
</dbReference>
<dbReference type="Proteomes" id="UP000249239">
    <property type="component" value="Unassembled WGS sequence"/>
</dbReference>
<dbReference type="GO" id="GO:0003746">
    <property type="term" value="F:translation elongation factor activity"/>
    <property type="evidence" value="ECO:0007669"/>
    <property type="project" value="UniProtKB-UniRule"/>
</dbReference>
<dbReference type="InterPro" id="IPR020599">
    <property type="entry name" value="Transl_elong_fac_P/YeiP"/>
</dbReference>
<name>A0A2W7P7U8_9BACT</name>
<evidence type="ECO:0000313" key="13">
    <source>
        <dbReference type="Proteomes" id="UP000249239"/>
    </source>
</evidence>
<dbReference type="PANTHER" id="PTHR30053">
    <property type="entry name" value="ELONGATION FACTOR P"/>
    <property type="match status" value="1"/>
</dbReference>
<accession>A0A2W7P7U8</accession>
<dbReference type="InterPro" id="IPR015365">
    <property type="entry name" value="Elong-fact-P_C"/>
</dbReference>
<organism evidence="12 13">
    <name type="scientific">Breznakibacter xylanolyticus</name>
    <dbReference type="NCBI Taxonomy" id="990"/>
    <lineage>
        <taxon>Bacteria</taxon>
        <taxon>Pseudomonadati</taxon>
        <taxon>Bacteroidota</taxon>
        <taxon>Bacteroidia</taxon>
        <taxon>Marinilabiliales</taxon>
        <taxon>Marinilabiliaceae</taxon>
        <taxon>Breznakibacter</taxon>
    </lineage>
</organism>
<dbReference type="UniPathway" id="UPA00345"/>
<dbReference type="InterPro" id="IPR001059">
    <property type="entry name" value="Transl_elong_P/YeiP_cen"/>
</dbReference>
<dbReference type="SUPFAM" id="SSF50104">
    <property type="entry name" value="Translation proteins SH3-like domain"/>
    <property type="match status" value="1"/>
</dbReference>
<dbReference type="Pfam" id="PF08207">
    <property type="entry name" value="EFP_N"/>
    <property type="match status" value="1"/>
</dbReference>
<evidence type="ECO:0000256" key="6">
    <source>
        <dbReference type="ARBA" id="ARBA00022917"/>
    </source>
</evidence>
<dbReference type="InterPro" id="IPR011768">
    <property type="entry name" value="Transl_elongation_fac_P"/>
</dbReference>
<evidence type="ECO:0000256" key="7">
    <source>
        <dbReference type="HAMAP-Rule" id="MF_00141"/>
    </source>
</evidence>
<evidence type="ECO:0000259" key="11">
    <source>
        <dbReference type="SMART" id="SM01185"/>
    </source>
</evidence>
<dbReference type="CDD" id="cd04470">
    <property type="entry name" value="S1_EF-P_repeat_1"/>
    <property type="match status" value="1"/>
</dbReference>
<evidence type="ECO:0000256" key="5">
    <source>
        <dbReference type="ARBA" id="ARBA00022768"/>
    </source>
</evidence>
<dbReference type="CDD" id="cd05794">
    <property type="entry name" value="S1_EF-P_repeat_2"/>
    <property type="match status" value="1"/>
</dbReference>
<dbReference type="RefSeq" id="WP_111444465.1">
    <property type="nucleotide sequence ID" value="NZ_QKZK01000004.1"/>
</dbReference>
<dbReference type="InterPro" id="IPR012340">
    <property type="entry name" value="NA-bd_OB-fold"/>
</dbReference>
<gene>
    <name evidence="7" type="primary">efp</name>
    <name evidence="12" type="ORF">LX69_00749</name>
</gene>
<evidence type="ECO:0000256" key="3">
    <source>
        <dbReference type="ARBA" id="ARBA00009479"/>
    </source>
</evidence>
<dbReference type="EMBL" id="QKZK01000004">
    <property type="protein sequence ID" value="PZX19482.1"/>
    <property type="molecule type" value="Genomic_DNA"/>
</dbReference>
<feature type="domain" description="Elongation factor P C-terminal" evidence="10">
    <location>
        <begin position="130"/>
        <end position="186"/>
    </location>
</feature>
<keyword evidence="5 7" id="KW-0251">Elongation factor</keyword>
<dbReference type="InterPro" id="IPR014722">
    <property type="entry name" value="Rib_uL2_dom2"/>
</dbReference>
<evidence type="ECO:0000256" key="1">
    <source>
        <dbReference type="ARBA" id="ARBA00004496"/>
    </source>
</evidence>
<dbReference type="GO" id="GO:0005829">
    <property type="term" value="C:cytosol"/>
    <property type="evidence" value="ECO:0007669"/>
    <property type="project" value="UniProtKB-ARBA"/>
</dbReference>
<dbReference type="SUPFAM" id="SSF50249">
    <property type="entry name" value="Nucleic acid-binding proteins"/>
    <property type="match status" value="2"/>
</dbReference>
<dbReference type="GO" id="GO:0043043">
    <property type="term" value="P:peptide biosynthetic process"/>
    <property type="evidence" value="ECO:0007669"/>
    <property type="project" value="InterPro"/>
</dbReference>
<dbReference type="Pfam" id="PF01132">
    <property type="entry name" value="EFP"/>
    <property type="match status" value="1"/>
</dbReference>
<evidence type="ECO:0000256" key="4">
    <source>
        <dbReference type="ARBA" id="ARBA00022490"/>
    </source>
</evidence>
<evidence type="ECO:0000256" key="9">
    <source>
        <dbReference type="RuleBase" id="RU004389"/>
    </source>
</evidence>
<dbReference type="FunFam" id="2.30.30.30:FF:000003">
    <property type="entry name" value="Elongation factor P"/>
    <property type="match status" value="1"/>
</dbReference>
<dbReference type="NCBIfam" id="NF001810">
    <property type="entry name" value="PRK00529.1"/>
    <property type="match status" value="1"/>
</dbReference>
<dbReference type="Gene3D" id="2.40.50.140">
    <property type="entry name" value="Nucleic acid-binding proteins"/>
    <property type="match status" value="2"/>
</dbReference>
<dbReference type="InterPro" id="IPR013185">
    <property type="entry name" value="Transl_elong_KOW-like"/>
</dbReference>
<comment type="similarity">
    <text evidence="3 7 9">Belongs to the elongation factor P family.</text>
</comment>
<evidence type="ECO:0000256" key="2">
    <source>
        <dbReference type="ARBA" id="ARBA00004815"/>
    </source>
</evidence>
<dbReference type="Gene3D" id="2.30.30.30">
    <property type="match status" value="1"/>
</dbReference>
<dbReference type="AlphaFoldDB" id="A0A2W7P7U8"/>
<protein>
    <recommendedName>
        <fullName evidence="7 8">Elongation factor P</fullName>
        <shortName evidence="7">EF-P</shortName>
    </recommendedName>
</protein>
<dbReference type="NCBIfam" id="TIGR00038">
    <property type="entry name" value="efp"/>
    <property type="match status" value="1"/>
</dbReference>
<dbReference type="FunFam" id="2.40.50.140:FF:000004">
    <property type="entry name" value="Elongation factor P"/>
    <property type="match status" value="1"/>
</dbReference>
<comment type="pathway">
    <text evidence="2 7">Protein biosynthesis; polypeptide chain elongation.</text>
</comment>
<keyword evidence="13" id="KW-1185">Reference proteome</keyword>
<comment type="function">
    <text evidence="7">Involved in peptide bond synthesis. Stimulates efficient translation and peptide-bond synthesis on native or reconstituted 70S ribosomes in vitro. Probably functions indirectly by altering the affinity of the ribosome for aminoacyl-tRNA, thus increasing their reactivity as acceptors for peptidyl transferase.</text>
</comment>
<dbReference type="PANTHER" id="PTHR30053:SF12">
    <property type="entry name" value="ELONGATION FACTOR P (EF-P) FAMILY PROTEIN"/>
    <property type="match status" value="1"/>
</dbReference>
<comment type="caution">
    <text evidence="12">The sequence shown here is derived from an EMBL/GenBank/DDBJ whole genome shotgun (WGS) entry which is preliminary data.</text>
</comment>
<reference evidence="12 13" key="1">
    <citation type="submission" date="2018-06" db="EMBL/GenBank/DDBJ databases">
        <title>Genomic Encyclopedia of Archaeal and Bacterial Type Strains, Phase II (KMG-II): from individual species to whole genera.</title>
        <authorList>
            <person name="Goeker M."/>
        </authorList>
    </citation>
    <scope>NUCLEOTIDE SEQUENCE [LARGE SCALE GENOMIC DNA]</scope>
    <source>
        <strain evidence="12 13">DSM 6779</strain>
    </source>
</reference>
<dbReference type="PIRSF" id="PIRSF005901">
    <property type="entry name" value="EF-P"/>
    <property type="match status" value="1"/>
</dbReference>
<evidence type="ECO:0000259" key="10">
    <source>
        <dbReference type="SMART" id="SM00841"/>
    </source>
</evidence>
<evidence type="ECO:0000313" key="12">
    <source>
        <dbReference type="EMBL" id="PZX19482.1"/>
    </source>
</evidence>
<dbReference type="SMART" id="SM00841">
    <property type="entry name" value="Elong-fact-P_C"/>
    <property type="match status" value="1"/>
</dbReference>
<keyword evidence="4 7" id="KW-0963">Cytoplasm</keyword>
<sequence>MATTADFRNGMCIEYNGQLCFIVQFQHVKPGKGPAFVRTKLRNVTTGKILENTFSAGVKINEQRVEMRPHQYLYNDEMGFHFMNMESFEQITVDKDLVENYDLLKEGTQVDVVYHADTETPLLVNLPAFINFEITYTEPGVRGDTSSTSSLKQATIETGAIIMVPLFVNQNDKIKVDTRDRSYVERVKE</sequence>
<dbReference type="Pfam" id="PF09285">
    <property type="entry name" value="Elong-fact-P_C"/>
    <property type="match status" value="1"/>
</dbReference>
<dbReference type="SMART" id="SM01185">
    <property type="entry name" value="EFP"/>
    <property type="match status" value="1"/>
</dbReference>
<evidence type="ECO:0000256" key="8">
    <source>
        <dbReference type="NCBIfam" id="TIGR00038"/>
    </source>
</evidence>
<keyword evidence="6 7" id="KW-0648">Protein biosynthesis</keyword>
<proteinExistence type="inferred from homology"/>
<dbReference type="HAMAP" id="MF_00141">
    <property type="entry name" value="EF_P"/>
    <property type="match status" value="1"/>
</dbReference>